<proteinExistence type="predicted"/>
<reference evidence="1 2" key="1">
    <citation type="submission" date="2016-06" db="EMBL/GenBank/DDBJ databases">
        <authorList>
            <person name="Olsen C.W."/>
            <person name="Carey S."/>
            <person name="Hinshaw L."/>
            <person name="Karasin A.I."/>
        </authorList>
    </citation>
    <scope>NUCLEOTIDE SEQUENCE [LARGE SCALE GENOMIC DNA]</scope>
    <source>
        <strain evidence="1 2">LZ-22</strain>
    </source>
</reference>
<dbReference type="OrthoDB" id="1425703at2"/>
<protein>
    <submittedName>
        <fullName evidence="1">EcsC protein family protein</fullName>
    </submittedName>
</protein>
<dbReference type="EMBL" id="FMYF01000003">
    <property type="protein sequence ID" value="SDB80855.1"/>
    <property type="molecule type" value="Genomic_DNA"/>
</dbReference>
<dbReference type="Pfam" id="PF12787">
    <property type="entry name" value="EcsC"/>
    <property type="match status" value="1"/>
</dbReference>
<evidence type="ECO:0000313" key="1">
    <source>
        <dbReference type="EMBL" id="SDB80855.1"/>
    </source>
</evidence>
<dbReference type="Proteomes" id="UP000199086">
    <property type="component" value="Unassembled WGS sequence"/>
</dbReference>
<evidence type="ECO:0000313" key="2">
    <source>
        <dbReference type="Proteomes" id="UP000199086"/>
    </source>
</evidence>
<organism evidence="1 2">
    <name type="scientific">Raineyella antarctica</name>
    <dbReference type="NCBI Taxonomy" id="1577474"/>
    <lineage>
        <taxon>Bacteria</taxon>
        <taxon>Bacillati</taxon>
        <taxon>Actinomycetota</taxon>
        <taxon>Actinomycetes</taxon>
        <taxon>Propionibacteriales</taxon>
        <taxon>Propionibacteriaceae</taxon>
        <taxon>Raineyella</taxon>
    </lineage>
</organism>
<sequence length="238" mass="25692">MGVWNLIRRDEPTVDSTREALREARRGDRGDANVVTRAVERFRDIGLDGKFTFASAGRIASRARSRHRRPEQAIARVVAQHQRGVAAGGFITGLGGFLTLPVALPLNVAEFYLQATRMVGAIAKLRGYDLDDDRVRTAVMLTLAGDESRDILQQAGLGAFSGHVSDALVGKLPAGTLMMINKGIGFRMLRQAGERSLAGFGKAVPALGGVVGAVIDVRQLRRIAAAARREFPEVIHVQ</sequence>
<dbReference type="InterPro" id="IPR024787">
    <property type="entry name" value="EcsC"/>
</dbReference>
<accession>A0A1G6GGI5</accession>
<dbReference type="AlphaFoldDB" id="A0A1G6GGI5"/>
<keyword evidence="2" id="KW-1185">Reference proteome</keyword>
<gene>
    <name evidence="1" type="ORF">GA0111570_103148</name>
</gene>
<dbReference type="STRING" id="1577474.GA0111570_103148"/>
<name>A0A1G6GGI5_9ACTN</name>
<dbReference type="RefSeq" id="WP_092607557.1">
    <property type="nucleotide sequence ID" value="NZ_FMYF01000003.1"/>
</dbReference>